<dbReference type="Pfam" id="PF03861">
    <property type="entry name" value="ANTAR"/>
    <property type="match status" value="1"/>
</dbReference>
<dbReference type="InterPro" id="IPR012074">
    <property type="entry name" value="GAF_ANTAR"/>
</dbReference>
<dbReference type="SUPFAM" id="SSF52172">
    <property type="entry name" value="CheY-like"/>
    <property type="match status" value="1"/>
</dbReference>
<evidence type="ECO:0000256" key="1">
    <source>
        <dbReference type="ARBA" id="ARBA00022679"/>
    </source>
</evidence>
<dbReference type="InterPro" id="IPR011006">
    <property type="entry name" value="CheY-like_superfamily"/>
</dbReference>
<evidence type="ECO:0000259" key="5">
    <source>
        <dbReference type="PROSITE" id="PS50921"/>
    </source>
</evidence>
<evidence type="ECO:0000256" key="2">
    <source>
        <dbReference type="ARBA" id="ARBA00022777"/>
    </source>
</evidence>
<keyword evidence="3" id="KW-0805">Transcription regulation</keyword>
<evidence type="ECO:0000256" key="4">
    <source>
        <dbReference type="ARBA" id="ARBA00023163"/>
    </source>
</evidence>
<proteinExistence type="predicted"/>
<sequence length="245" mass="26863">MPSAEHDSTTPSLDDVAAQLQDLNARLRAAGDEPMAQAVAAAAIAMVPGARWCSITVQEKDRFRSLVASDELAKRVDQIQYEARTGPCLEAITSERIIVVKDLREETRWPGYSGPTAELGVRSIYSHPLHLLDDERSTAGLNLYSDEVGAFDASSHPMTTVLATYAALGISTVITRDRSEQLEKALRTNRGIAMAMGVLMSAHDVDSEDAFSLLRIASQSTNRRISDIAEEVIETRRLPLERRRG</sequence>
<dbReference type="InterPro" id="IPR005561">
    <property type="entry name" value="ANTAR"/>
</dbReference>
<dbReference type="SUPFAM" id="SSF55781">
    <property type="entry name" value="GAF domain-like"/>
    <property type="match status" value="1"/>
</dbReference>
<evidence type="ECO:0000313" key="7">
    <source>
        <dbReference type="Proteomes" id="UP000317638"/>
    </source>
</evidence>
<reference evidence="6 7" key="1">
    <citation type="submission" date="2019-07" db="EMBL/GenBank/DDBJ databases">
        <authorList>
            <person name="Zhou L.-Y."/>
        </authorList>
    </citation>
    <scope>NUCLEOTIDE SEQUENCE [LARGE SCALE GENOMIC DNA]</scope>
    <source>
        <strain evidence="6 7">YIM 101269</strain>
    </source>
</reference>
<dbReference type="PROSITE" id="PS50921">
    <property type="entry name" value="ANTAR"/>
    <property type="match status" value="1"/>
</dbReference>
<organism evidence="6 7">
    <name type="scientific">Tessaracoccus rhinocerotis</name>
    <dbReference type="NCBI Taxonomy" id="1689449"/>
    <lineage>
        <taxon>Bacteria</taxon>
        <taxon>Bacillati</taxon>
        <taxon>Actinomycetota</taxon>
        <taxon>Actinomycetes</taxon>
        <taxon>Propionibacteriales</taxon>
        <taxon>Propionibacteriaceae</taxon>
        <taxon>Tessaracoccus</taxon>
    </lineage>
</organism>
<dbReference type="RefSeq" id="WP_143938321.1">
    <property type="nucleotide sequence ID" value="NZ_VKKG01000003.1"/>
</dbReference>
<dbReference type="AlphaFoldDB" id="A0A553K0Y1"/>
<dbReference type="InterPro" id="IPR036388">
    <property type="entry name" value="WH-like_DNA-bd_sf"/>
</dbReference>
<dbReference type="PIRSF" id="PIRSF036625">
    <property type="entry name" value="GAF_ANTAR"/>
    <property type="match status" value="1"/>
</dbReference>
<protein>
    <submittedName>
        <fullName evidence="6">GAF and ANTAR domain-containing protein</fullName>
    </submittedName>
</protein>
<dbReference type="GO" id="GO:0016301">
    <property type="term" value="F:kinase activity"/>
    <property type="evidence" value="ECO:0007669"/>
    <property type="project" value="UniProtKB-KW"/>
</dbReference>
<dbReference type="SMART" id="SM01012">
    <property type="entry name" value="ANTAR"/>
    <property type="match status" value="1"/>
</dbReference>
<dbReference type="InterPro" id="IPR029016">
    <property type="entry name" value="GAF-like_dom_sf"/>
</dbReference>
<keyword evidence="4" id="KW-0804">Transcription</keyword>
<keyword evidence="1" id="KW-0808">Transferase</keyword>
<dbReference type="Gene3D" id="1.10.10.10">
    <property type="entry name" value="Winged helix-like DNA-binding domain superfamily/Winged helix DNA-binding domain"/>
    <property type="match status" value="1"/>
</dbReference>
<dbReference type="EMBL" id="VKKG01000003">
    <property type="protein sequence ID" value="TRY18345.1"/>
    <property type="molecule type" value="Genomic_DNA"/>
</dbReference>
<evidence type="ECO:0000313" key="6">
    <source>
        <dbReference type="EMBL" id="TRY18345.1"/>
    </source>
</evidence>
<keyword evidence="7" id="KW-1185">Reference proteome</keyword>
<accession>A0A553K0Y1</accession>
<dbReference type="GO" id="GO:0003723">
    <property type="term" value="F:RNA binding"/>
    <property type="evidence" value="ECO:0007669"/>
    <property type="project" value="InterPro"/>
</dbReference>
<dbReference type="InterPro" id="IPR003018">
    <property type="entry name" value="GAF"/>
</dbReference>
<evidence type="ECO:0000256" key="3">
    <source>
        <dbReference type="ARBA" id="ARBA00023015"/>
    </source>
</evidence>
<dbReference type="OrthoDB" id="5187007at2"/>
<comment type="caution">
    <text evidence="6">The sequence shown here is derived from an EMBL/GenBank/DDBJ whole genome shotgun (WGS) entry which is preliminary data.</text>
</comment>
<dbReference type="Proteomes" id="UP000317638">
    <property type="component" value="Unassembled WGS sequence"/>
</dbReference>
<feature type="domain" description="ANTAR" evidence="5">
    <location>
        <begin position="172"/>
        <end position="233"/>
    </location>
</feature>
<keyword evidence="2" id="KW-0418">Kinase</keyword>
<name>A0A553K0Y1_9ACTN</name>
<dbReference type="Gene3D" id="3.30.450.40">
    <property type="match status" value="1"/>
</dbReference>
<gene>
    <name evidence="6" type="ORF">FOJ82_09980</name>
</gene>
<dbReference type="Pfam" id="PF13185">
    <property type="entry name" value="GAF_2"/>
    <property type="match status" value="1"/>
</dbReference>